<feature type="binding site" description="in other chain" evidence="4">
    <location>
        <position position="354"/>
    </location>
    <ligand>
        <name>K(+)</name>
        <dbReference type="ChEBI" id="CHEBI:29103"/>
        <note>ligand shared between two tetrameric partners</note>
    </ligand>
</feature>
<evidence type="ECO:0000313" key="9">
    <source>
        <dbReference type="Proteomes" id="UP000054937"/>
    </source>
</evidence>
<feature type="region of interest" description="Disordered" evidence="6">
    <location>
        <begin position="140"/>
        <end position="160"/>
    </location>
</feature>
<dbReference type="GO" id="GO:0003938">
    <property type="term" value="F:IMP dehydrogenase activity"/>
    <property type="evidence" value="ECO:0007669"/>
    <property type="project" value="InterPro"/>
</dbReference>
<accession>A0A0V0QY23</accession>
<dbReference type="PIRSF" id="PIRSF000130">
    <property type="entry name" value="IMPDH"/>
    <property type="match status" value="1"/>
</dbReference>
<evidence type="ECO:0000256" key="5">
    <source>
        <dbReference type="PROSITE-ProRule" id="PRU00703"/>
    </source>
</evidence>
<comment type="caution">
    <text evidence="8">The sequence shown here is derived from an EMBL/GenBank/DDBJ whole genome shotgun (WGS) entry which is preliminary data.</text>
</comment>
<dbReference type="PROSITE" id="PS51371">
    <property type="entry name" value="CBS"/>
    <property type="match status" value="1"/>
</dbReference>
<dbReference type="GO" id="GO:0005737">
    <property type="term" value="C:cytoplasm"/>
    <property type="evidence" value="ECO:0007669"/>
    <property type="project" value="TreeGrafter"/>
</dbReference>
<keyword evidence="3" id="KW-0520">NAD</keyword>
<evidence type="ECO:0000256" key="6">
    <source>
        <dbReference type="SAM" id="MobiDB-lite"/>
    </source>
</evidence>
<dbReference type="InterPro" id="IPR005990">
    <property type="entry name" value="IMP_DH"/>
</dbReference>
<organism evidence="8 9">
    <name type="scientific">Pseudocohnilembus persalinus</name>
    <name type="common">Ciliate</name>
    <dbReference type="NCBI Taxonomy" id="266149"/>
    <lineage>
        <taxon>Eukaryota</taxon>
        <taxon>Sar</taxon>
        <taxon>Alveolata</taxon>
        <taxon>Ciliophora</taxon>
        <taxon>Intramacronucleata</taxon>
        <taxon>Oligohymenophorea</taxon>
        <taxon>Scuticociliatia</taxon>
        <taxon>Philasterida</taxon>
        <taxon>Pseudocohnilembidae</taxon>
        <taxon>Pseudocohnilembus</taxon>
    </lineage>
</organism>
<dbReference type="InterPro" id="IPR001093">
    <property type="entry name" value="IMP_DH_GMPRt"/>
</dbReference>
<dbReference type="Pfam" id="PF00478">
    <property type="entry name" value="IMPDH"/>
    <property type="match status" value="1"/>
</dbReference>
<dbReference type="Proteomes" id="UP000054937">
    <property type="component" value="Unassembled WGS sequence"/>
</dbReference>
<dbReference type="OMA" id="PGSHCTT"/>
<dbReference type="SMART" id="SM01240">
    <property type="entry name" value="IMPDH"/>
    <property type="match status" value="1"/>
</dbReference>
<keyword evidence="1" id="KW-0560">Oxidoreductase</keyword>
<evidence type="ECO:0000259" key="7">
    <source>
        <dbReference type="PROSITE" id="PS51371"/>
    </source>
</evidence>
<name>A0A0V0QY23_PSEPJ</name>
<proteinExistence type="predicted"/>
<dbReference type="Gene3D" id="3.20.20.70">
    <property type="entry name" value="Aldolase class I"/>
    <property type="match status" value="1"/>
</dbReference>
<evidence type="ECO:0000256" key="3">
    <source>
        <dbReference type="PIRSR" id="PIRSR000130-3"/>
    </source>
</evidence>
<dbReference type="InParanoid" id="A0A0V0QY23"/>
<dbReference type="AlphaFoldDB" id="A0A0V0QY23"/>
<dbReference type="PANTHER" id="PTHR11911">
    <property type="entry name" value="INOSINE-5-MONOPHOSPHATE DEHYDROGENASE RELATED"/>
    <property type="match status" value="1"/>
</dbReference>
<evidence type="ECO:0000313" key="8">
    <source>
        <dbReference type="EMBL" id="KRX06773.1"/>
    </source>
</evidence>
<evidence type="ECO:0000256" key="2">
    <source>
        <dbReference type="ARBA" id="ARBA00023122"/>
    </source>
</evidence>
<dbReference type="OrthoDB" id="418595at2759"/>
<protein>
    <recommendedName>
        <fullName evidence="7">CBS domain-containing protein</fullName>
    </recommendedName>
</protein>
<dbReference type="CDD" id="cd04601">
    <property type="entry name" value="CBS_pair_IMPDH"/>
    <property type="match status" value="1"/>
</dbReference>
<dbReference type="InterPro" id="IPR000644">
    <property type="entry name" value="CBS_dom"/>
</dbReference>
<feature type="binding site" evidence="3">
    <location>
        <begin position="297"/>
        <end position="299"/>
    </location>
    <ligand>
        <name>NAD(+)</name>
        <dbReference type="ChEBI" id="CHEBI:57540"/>
    </ligand>
</feature>
<dbReference type="EMBL" id="LDAU01000092">
    <property type="protein sequence ID" value="KRX06773.1"/>
    <property type="molecule type" value="Genomic_DNA"/>
</dbReference>
<dbReference type="Pfam" id="PF00571">
    <property type="entry name" value="CBS"/>
    <property type="match status" value="1"/>
</dbReference>
<keyword evidence="9" id="KW-1185">Reference proteome</keyword>
<reference evidence="8 9" key="1">
    <citation type="journal article" date="2015" name="Sci. Rep.">
        <title>Genome of the facultative scuticociliatosis pathogen Pseudocohnilembus persalinus provides insight into its virulence through horizontal gene transfer.</title>
        <authorList>
            <person name="Xiong J."/>
            <person name="Wang G."/>
            <person name="Cheng J."/>
            <person name="Tian M."/>
            <person name="Pan X."/>
            <person name="Warren A."/>
            <person name="Jiang C."/>
            <person name="Yuan D."/>
            <person name="Miao W."/>
        </authorList>
    </citation>
    <scope>NUCLEOTIDE SEQUENCE [LARGE SCALE GENOMIC DNA]</scope>
    <source>
        <strain evidence="8">36N120E</strain>
    </source>
</reference>
<feature type="binding site" description="in other chain" evidence="4">
    <location>
        <position position="349"/>
    </location>
    <ligand>
        <name>K(+)</name>
        <dbReference type="ChEBI" id="CHEBI:29103"/>
        <note>ligand shared between two tetrameric partners</note>
    </ligand>
</feature>
<dbReference type="SUPFAM" id="SSF54631">
    <property type="entry name" value="CBS-domain pair"/>
    <property type="match status" value="1"/>
</dbReference>
<dbReference type="PANTHER" id="PTHR11911:SF122">
    <property type="entry name" value="GMP REDUCTASE"/>
    <property type="match status" value="1"/>
</dbReference>
<dbReference type="InterPro" id="IPR013785">
    <property type="entry name" value="Aldolase_TIM"/>
</dbReference>
<dbReference type="InterPro" id="IPR046342">
    <property type="entry name" value="CBS_dom_sf"/>
</dbReference>
<feature type="domain" description="CBS" evidence="7">
    <location>
        <begin position="203"/>
        <end position="263"/>
    </location>
</feature>
<evidence type="ECO:0000256" key="1">
    <source>
        <dbReference type="ARBA" id="ARBA00023002"/>
    </source>
</evidence>
<dbReference type="FunFam" id="3.20.20.70:FF:000424">
    <property type="entry name" value="Inosine-5'-monophosphate dehydrogenase 2"/>
    <property type="match status" value="1"/>
</dbReference>
<gene>
    <name evidence="8" type="ORF">PPERSA_09175</name>
</gene>
<dbReference type="SUPFAM" id="SSF51412">
    <property type="entry name" value="Inosine monophosphate dehydrogenase (IMPDH)"/>
    <property type="match status" value="1"/>
</dbReference>
<keyword evidence="4" id="KW-0630">Potassium</keyword>
<sequence length="527" mass="57806">MEQYQYQDKFVHGLPIALTFDDVLLVPQYSEVQSRSQCNIKSKFSKNVPLNIPIVSSPMDTVTEYKLAQELARLGGLGIIHRFMSIEDQAIQVSRVKRAQSYMVNDPLRVSKKTTYGQLKQLQEQYGYSTFLVCNEGQESDFQKQNRSPQKRKNSEQPDTIEEINLGTLEGIITSRDIKNFQFYDETVEKYMTPRQELKVIEVDRANLSSLDEIINPQKIIEQLRKNKIEKIPVVTQKNEIIGLITAKDMEAMINSSEANKDVEGKLQVGAAVGANKDYIERSKKLVDAGCNVLVVDVANGHSTICIESVKRLKEQFPDVDVVAGSIATGEGALNLIKAGADGIRCGIGNGSICITRMVAGAGVPQLSALMDVAPVCKEFGVPLISDGGNKCSGNMAKALAAGADCIMVGRLVAGCEESPSSKIFRDGKLQKVYRGMAGYGANFAKAQRTGEKVPETEKFNPEGVEGYTPYSGPLEGVINQFTQGIKSGMSYSGAFNLAEHKSKSKFLRITSSGFRESNVHSVNKIQ</sequence>
<dbReference type="GO" id="GO:0006183">
    <property type="term" value="P:GTP biosynthetic process"/>
    <property type="evidence" value="ECO:0007669"/>
    <property type="project" value="TreeGrafter"/>
</dbReference>
<evidence type="ECO:0000256" key="4">
    <source>
        <dbReference type="PIRSR" id="PIRSR000130-4"/>
    </source>
</evidence>
<feature type="binding site" description="in other chain" evidence="4">
    <location>
        <position position="351"/>
    </location>
    <ligand>
        <name>K(+)</name>
        <dbReference type="ChEBI" id="CHEBI:29103"/>
        <note>ligand shared between two tetrameric partners</note>
    </ligand>
</feature>
<feature type="binding site" evidence="3">
    <location>
        <begin position="347"/>
        <end position="349"/>
    </location>
    <ligand>
        <name>NAD(+)</name>
        <dbReference type="ChEBI" id="CHEBI:57540"/>
    </ligand>
</feature>
<dbReference type="CDD" id="cd00381">
    <property type="entry name" value="IMPDH"/>
    <property type="match status" value="1"/>
</dbReference>
<keyword evidence="2 5" id="KW-0129">CBS domain</keyword>
<dbReference type="FunCoup" id="A0A0V0QY23">
    <property type="interactions" value="228"/>
</dbReference>